<dbReference type="Proteomes" id="UP000288805">
    <property type="component" value="Unassembled WGS sequence"/>
</dbReference>
<dbReference type="PROSITE" id="PS51192">
    <property type="entry name" value="HELICASE_ATP_BIND_1"/>
    <property type="match status" value="1"/>
</dbReference>
<dbReference type="InterPro" id="IPR014001">
    <property type="entry name" value="Helicase_ATP-bd"/>
</dbReference>
<evidence type="ECO:0000256" key="5">
    <source>
        <dbReference type="ARBA" id="ARBA00034808"/>
    </source>
</evidence>
<dbReference type="AlphaFoldDB" id="A0A438IZD4"/>
<dbReference type="PANTHER" id="PTHR13710:SF105">
    <property type="entry name" value="ATP-DEPENDENT DNA HELICASE Q1"/>
    <property type="match status" value="1"/>
</dbReference>
<accession>A0A438IZD4</accession>
<dbReference type="SUPFAM" id="SSF52540">
    <property type="entry name" value="P-loop containing nucleoside triphosphate hydrolases"/>
    <property type="match status" value="1"/>
</dbReference>
<evidence type="ECO:0000259" key="7">
    <source>
        <dbReference type="PROSITE" id="PS51192"/>
    </source>
</evidence>
<evidence type="ECO:0000256" key="2">
    <source>
        <dbReference type="ARBA" id="ARBA00023125"/>
    </source>
</evidence>
<dbReference type="GO" id="GO:0005524">
    <property type="term" value="F:ATP binding"/>
    <property type="evidence" value="ECO:0007669"/>
    <property type="project" value="InterPro"/>
</dbReference>
<keyword evidence="6" id="KW-0472">Membrane</keyword>
<dbReference type="EMBL" id="QGNW01000072">
    <property type="protein sequence ID" value="RVX02052.1"/>
    <property type="molecule type" value="Genomic_DNA"/>
</dbReference>
<comment type="catalytic activity">
    <reaction evidence="4">
        <text>Couples ATP hydrolysis with the unwinding of duplex DNA by translocating in the 3'-5' direction.</text>
        <dbReference type="EC" id="5.6.2.4"/>
    </reaction>
</comment>
<dbReference type="EC" id="5.6.2.4" evidence="5"/>
<evidence type="ECO:0000256" key="3">
    <source>
        <dbReference type="ARBA" id="ARBA00023235"/>
    </source>
</evidence>
<dbReference type="InterPro" id="IPR011545">
    <property type="entry name" value="DEAD/DEAH_box_helicase_dom"/>
</dbReference>
<dbReference type="Pfam" id="PF00270">
    <property type="entry name" value="DEAD"/>
    <property type="match status" value="1"/>
</dbReference>
<keyword evidence="6" id="KW-0812">Transmembrane</keyword>
<gene>
    <name evidence="8" type="primary">MED34_2</name>
    <name evidence="8" type="ORF">CK203_025459</name>
</gene>
<comment type="caution">
    <text evidence="8">The sequence shown here is derived from an EMBL/GenBank/DDBJ whole genome shotgun (WGS) entry which is preliminary data.</text>
</comment>
<organism evidence="8 9">
    <name type="scientific">Vitis vinifera</name>
    <name type="common">Grape</name>
    <dbReference type="NCBI Taxonomy" id="29760"/>
    <lineage>
        <taxon>Eukaryota</taxon>
        <taxon>Viridiplantae</taxon>
        <taxon>Streptophyta</taxon>
        <taxon>Embryophyta</taxon>
        <taxon>Tracheophyta</taxon>
        <taxon>Spermatophyta</taxon>
        <taxon>Magnoliopsida</taxon>
        <taxon>eudicotyledons</taxon>
        <taxon>Gunneridae</taxon>
        <taxon>Pentapetalae</taxon>
        <taxon>rosids</taxon>
        <taxon>Vitales</taxon>
        <taxon>Vitaceae</taxon>
        <taxon>Viteae</taxon>
        <taxon>Vitis</taxon>
    </lineage>
</organism>
<sequence length="989" mass="111599">MQGCLEADPMFWLFGKNVREEYLKIEWGLVSIVVVIVTYLHSSAAKILNCSCSRFPEERSRGGGLIASMRRFSKVLEDLELRDFPLMGGGGAFTWRGGLNNQGILPRLVSDHFPVLLEGGGLKRGPSPFRFENMWLEEEGFKDKMKTWWGSLKFTGTSSYILDAKLRALKNIPKIWNKEEFGLVETKKGETLMRVEYWDEKEKYAALNLEECEARNGARESYKSWVMREEIFWRLSFMGLDNSEVEGLENPFPEEEVFAVLTDLGKDKAPGRMVLLWRFGFLVPKKGGAEDLKDFRPISFVGSLYKLLAKVLANRIKKVVDSRLKSNQGGWRARGRGGEGILISHLLFAGLRVNLEESELIPVGRVNDIEDLALELGCKVGGLPSCYLGLPLGGHPSNQRWWNMVCLERKKGCLGVRNLALTNKALLSKWNWCFAIESEALWKQAISHKYGVEEGGWCTRAVSGRHGVGLWKAIRKEWLGMYSSLAYRVGNGRRVRFWKDKWCGDEPLCESFPSLFAISLAKDAWVSNVCNPDGVGDGWTPFFSRALNDWEIEMVERFMLKIQAFRVQREDKDKVVWTTSRSGDFSVKSLYSILEPGGFALFPYDSIWRAYVPHKVAFFAWEASRGEGEACHDASYFFYSLHRGCGKLVCTFCLKFCSMLRNDFNAVGNLNWENRLLTMVDLLLWELHFNVHNMHERGIYSSGELGKIKLLEFLPFYHWFFSLILEISGILIINAVMSGRDVLVIMAAGGGKSLCYQLPAILRDGVALVVSPLLSLIQDQVMGLAALGIPAYMLTSTTSKEDEKFIYKALEKGDGDLKILYVTPEKISKSKRFVSKLEKCHHSGCLSLISIDDYKGSSKCRKLVSPDMKRTGVLAGPTGRGFANSAKANQEFGHILSDIHNTSIASGLCNVNSLIALQEAHCCSQWGHDFRPDYKNLGILKTQFPDVPVVALTATATKKVQNDLMEMLHIPKCIKFVSTVNRPNLFYMV</sequence>
<keyword evidence="6" id="KW-1133">Transmembrane helix</keyword>
<evidence type="ECO:0000256" key="4">
    <source>
        <dbReference type="ARBA" id="ARBA00034617"/>
    </source>
</evidence>
<dbReference type="InterPro" id="IPR027417">
    <property type="entry name" value="P-loop_NTPase"/>
</dbReference>
<dbReference type="Gene3D" id="3.40.50.300">
    <property type="entry name" value="P-loop containing nucleotide triphosphate hydrolases"/>
    <property type="match status" value="2"/>
</dbReference>
<comment type="similarity">
    <text evidence="1">Belongs to the helicase family. RecQ subfamily.</text>
</comment>
<reference evidence="8 9" key="1">
    <citation type="journal article" date="2018" name="PLoS Genet.">
        <title>Population sequencing reveals clonal diversity and ancestral inbreeding in the grapevine cultivar Chardonnay.</title>
        <authorList>
            <person name="Roach M.J."/>
            <person name="Johnson D.L."/>
            <person name="Bohlmann J."/>
            <person name="van Vuuren H.J."/>
            <person name="Jones S.J."/>
            <person name="Pretorius I.S."/>
            <person name="Schmidt S.A."/>
            <person name="Borneman A.R."/>
        </authorList>
    </citation>
    <scope>NUCLEOTIDE SEQUENCE [LARGE SCALE GENOMIC DNA]</scope>
    <source>
        <strain evidence="9">cv. Chardonnay</strain>
        <tissue evidence="8">Leaf</tissue>
    </source>
</reference>
<dbReference type="SMART" id="SM00487">
    <property type="entry name" value="DEXDc"/>
    <property type="match status" value="1"/>
</dbReference>
<name>A0A438IZD4_VITVI</name>
<evidence type="ECO:0000313" key="8">
    <source>
        <dbReference type="EMBL" id="RVX02052.1"/>
    </source>
</evidence>
<evidence type="ECO:0000313" key="9">
    <source>
        <dbReference type="Proteomes" id="UP000288805"/>
    </source>
</evidence>
<evidence type="ECO:0000256" key="1">
    <source>
        <dbReference type="ARBA" id="ARBA00005446"/>
    </source>
</evidence>
<feature type="transmembrane region" description="Helical" evidence="6">
    <location>
        <begin position="716"/>
        <end position="736"/>
    </location>
</feature>
<dbReference type="GO" id="GO:0003677">
    <property type="term" value="F:DNA binding"/>
    <property type="evidence" value="ECO:0007669"/>
    <property type="project" value="UniProtKB-KW"/>
</dbReference>
<keyword evidence="3" id="KW-0413">Isomerase</keyword>
<dbReference type="PANTHER" id="PTHR13710">
    <property type="entry name" value="DNA HELICASE RECQ FAMILY MEMBER"/>
    <property type="match status" value="1"/>
</dbReference>
<evidence type="ECO:0000256" key="6">
    <source>
        <dbReference type="SAM" id="Phobius"/>
    </source>
</evidence>
<keyword evidence="2" id="KW-0238">DNA-binding</keyword>
<proteinExistence type="inferred from homology"/>
<feature type="domain" description="Helicase ATP-binding" evidence="7">
    <location>
        <begin position="733"/>
        <end position="974"/>
    </location>
</feature>
<protein>
    <recommendedName>
        <fullName evidence="5">DNA 3'-5' helicase</fullName>
        <ecNumber evidence="5">5.6.2.4</ecNumber>
    </recommendedName>
</protein>
<dbReference type="GO" id="GO:0043138">
    <property type="term" value="F:3'-5' DNA helicase activity"/>
    <property type="evidence" value="ECO:0007669"/>
    <property type="project" value="UniProtKB-EC"/>
</dbReference>